<protein>
    <submittedName>
        <fullName evidence="2">Uncharacterized protein</fullName>
    </submittedName>
</protein>
<dbReference type="Proteomes" id="UP000887565">
    <property type="component" value="Unplaced"/>
</dbReference>
<sequence length="64" mass="6889">MRTATTILNINVKLTVTTIAMIPTIKTVLAILMTATMITTITPITCAPPHQTNTKTAAIDQMSF</sequence>
<proteinExistence type="predicted"/>
<evidence type="ECO:0000313" key="1">
    <source>
        <dbReference type="Proteomes" id="UP000887565"/>
    </source>
</evidence>
<accession>A0A915IB54</accession>
<organism evidence="1 2">
    <name type="scientific">Romanomermis culicivorax</name>
    <name type="common">Nematode worm</name>
    <dbReference type="NCBI Taxonomy" id="13658"/>
    <lineage>
        <taxon>Eukaryota</taxon>
        <taxon>Metazoa</taxon>
        <taxon>Ecdysozoa</taxon>
        <taxon>Nematoda</taxon>
        <taxon>Enoplea</taxon>
        <taxon>Dorylaimia</taxon>
        <taxon>Mermithida</taxon>
        <taxon>Mermithoidea</taxon>
        <taxon>Mermithidae</taxon>
        <taxon>Romanomermis</taxon>
    </lineage>
</organism>
<dbReference type="AlphaFoldDB" id="A0A915IB54"/>
<name>A0A915IB54_ROMCU</name>
<dbReference type="WBParaSite" id="nRc.2.0.1.t11405-RA">
    <property type="protein sequence ID" value="nRc.2.0.1.t11405-RA"/>
    <property type="gene ID" value="nRc.2.0.1.g11405"/>
</dbReference>
<keyword evidence="1" id="KW-1185">Reference proteome</keyword>
<reference evidence="2" key="1">
    <citation type="submission" date="2022-11" db="UniProtKB">
        <authorList>
            <consortium name="WormBaseParasite"/>
        </authorList>
    </citation>
    <scope>IDENTIFICATION</scope>
</reference>
<evidence type="ECO:0000313" key="2">
    <source>
        <dbReference type="WBParaSite" id="nRc.2.0.1.t11405-RA"/>
    </source>
</evidence>